<accession>A0ABU4TY12</accession>
<dbReference type="EMBL" id="JAXAVV010000013">
    <property type="protein sequence ID" value="MDX8052782.1"/>
    <property type="molecule type" value="Genomic_DNA"/>
</dbReference>
<reference evidence="1 2" key="2">
    <citation type="submission" date="2023-11" db="EMBL/GenBank/DDBJ databases">
        <authorList>
            <person name="Lara A.C."/>
            <person name="Chronakova A."/>
        </authorList>
    </citation>
    <scope>NUCLEOTIDE SEQUENCE [LARGE SCALE GENOMIC DNA]</scope>
    <source>
        <strain evidence="1 2">BCCO 10_0798</strain>
    </source>
</reference>
<evidence type="ECO:0000313" key="2">
    <source>
        <dbReference type="Proteomes" id="UP001271792"/>
    </source>
</evidence>
<protein>
    <submittedName>
        <fullName evidence="1">Uncharacterized protein</fullName>
    </submittedName>
</protein>
<comment type="caution">
    <text evidence="1">The sequence shown here is derived from an EMBL/GenBank/DDBJ whole genome shotgun (WGS) entry which is preliminary data.</text>
</comment>
<evidence type="ECO:0000313" key="1">
    <source>
        <dbReference type="EMBL" id="MDX8052782.1"/>
    </source>
</evidence>
<keyword evidence="2" id="KW-1185">Reference proteome</keyword>
<dbReference type="Proteomes" id="UP001271792">
    <property type="component" value="Unassembled WGS sequence"/>
</dbReference>
<gene>
    <name evidence="1" type="ORF">SK571_25660</name>
</gene>
<sequence>MHGDEPEKSTNQLAVWRDLLDALDKLDVAWENAQPPEPDTPAFTQLPGNIAVALAAAVEDGAKAISGMTDVLVAQHDSGEAFQQVALALRHAVNQWPTGR</sequence>
<organism evidence="1 2">
    <name type="scientific">Lentzea kristufekii</name>
    <dbReference type="NCBI Taxonomy" id="3095430"/>
    <lineage>
        <taxon>Bacteria</taxon>
        <taxon>Bacillati</taxon>
        <taxon>Actinomycetota</taxon>
        <taxon>Actinomycetes</taxon>
        <taxon>Pseudonocardiales</taxon>
        <taxon>Pseudonocardiaceae</taxon>
        <taxon>Lentzea</taxon>
    </lineage>
</organism>
<proteinExistence type="predicted"/>
<name>A0ABU4TY12_9PSEU</name>
<reference evidence="1 2" key="1">
    <citation type="submission" date="2023-11" db="EMBL/GenBank/DDBJ databases">
        <title>Lentzea sokolovensis, sp. nov., Lentzea kristufkii, sp. nov., and Lentzea miocenensis, sp. nov., rare actinobacteria from Sokolov Coal Basin, Miocene lacustrine sediment, Czech Republic.</title>
        <authorList>
            <person name="Lara A."/>
            <person name="Kotroba L."/>
            <person name="Nouioui I."/>
            <person name="Neumann-Schaal M."/>
            <person name="Mast Y."/>
            <person name="Chronakova A."/>
        </authorList>
    </citation>
    <scope>NUCLEOTIDE SEQUENCE [LARGE SCALE GENOMIC DNA]</scope>
    <source>
        <strain evidence="1 2">BCCO 10_0798</strain>
    </source>
</reference>
<dbReference type="RefSeq" id="WP_319986639.1">
    <property type="nucleotide sequence ID" value="NZ_JAXAVV010000013.1"/>
</dbReference>